<evidence type="ECO:0000256" key="5">
    <source>
        <dbReference type="ARBA" id="ARBA00022989"/>
    </source>
</evidence>
<feature type="transmembrane region" description="Helical" evidence="7">
    <location>
        <begin position="56"/>
        <end position="78"/>
    </location>
</feature>
<comment type="catalytic activity">
    <reaction evidence="7">
        <text>UDP-N-acetyl-alpha-D-muramoyl-L-alanyl-gamma-D-glutamyl-meso-2,6-diaminopimeloyl-D-alanyl-D-alanine + di-trans,octa-cis-undecaprenyl phosphate = di-trans,octa-cis-undecaprenyl diphospho-N-acetyl-alpha-D-muramoyl-L-alanyl-D-glutamyl-meso-2,6-diaminopimeloyl-D-alanyl-D-alanine + UMP</text>
        <dbReference type="Rhea" id="RHEA:28386"/>
        <dbReference type="ChEBI" id="CHEBI:57865"/>
        <dbReference type="ChEBI" id="CHEBI:60392"/>
        <dbReference type="ChEBI" id="CHEBI:61386"/>
        <dbReference type="ChEBI" id="CHEBI:61387"/>
        <dbReference type="EC" id="2.7.8.13"/>
    </reaction>
</comment>
<keyword evidence="5 7" id="KW-1133">Transmembrane helix</keyword>
<keyword evidence="7 9" id="KW-0460">Magnesium</keyword>
<proteinExistence type="inferred from homology"/>
<feature type="transmembrane region" description="Helical" evidence="7">
    <location>
        <begin position="165"/>
        <end position="184"/>
    </location>
</feature>
<gene>
    <name evidence="7 10" type="primary">mraY</name>
    <name evidence="10" type="ORF">ERS852540_02027</name>
</gene>
<dbReference type="UniPathway" id="UPA00219"/>
<dbReference type="GO" id="GO:0009252">
    <property type="term" value="P:peptidoglycan biosynthetic process"/>
    <property type="evidence" value="ECO:0007669"/>
    <property type="project" value="UniProtKB-UniRule"/>
</dbReference>
<keyword evidence="4 7" id="KW-0812">Transmembrane</keyword>
<sequence length="338" mass="36036">MNIPATVITAVLCFGITALLGFVAIPALRKLKFGQTILDIGPAWHKSKNGTPTMGGVMFIAGVVISFAAGVAIMWASGAINMDDVGSQKLAKAISAVVMALMFGFVGFVDDLIKVKKKQNEGLKPMQKIIMQVLIIAAFFTSHVIAGDTSTVINFPFLGQVDFGIFYYIVMGLGILYLVNAVNLTDGIDGLCSSVTLVYCGAYVLICSLVGMGEMGLVAAAAGAGCLGFMVWNLHPAKVMMGDTGSMFLGGIVTAVGIGTGTEFVMVICCAVYIWEALSVMIQMTYYKLTKGKRLFKMTPIHHSFEMSGWKEGKIVMVFSAIELFACVVGVLLQYFGN</sequence>
<feature type="transmembrane region" description="Helical" evidence="7">
    <location>
        <begin position="6"/>
        <end position="28"/>
    </location>
</feature>
<comment type="function">
    <text evidence="7">Catalyzes the initial step of the lipid cycle reactions in the biosynthesis of the cell wall peptidoglycan: transfers peptidoglycan precursor phospho-MurNAc-pentapeptide from UDP-MurNAc-pentapeptide onto the lipid carrier undecaprenyl phosphate, yielding undecaprenyl-pyrophosphoryl-MurNAc-pentapeptide, known as lipid I.</text>
</comment>
<dbReference type="GO" id="GO:0051301">
    <property type="term" value="P:cell division"/>
    <property type="evidence" value="ECO:0007669"/>
    <property type="project" value="UniProtKB-KW"/>
</dbReference>
<reference evidence="10 11" key="1">
    <citation type="submission" date="2015-09" db="EMBL/GenBank/DDBJ databases">
        <authorList>
            <consortium name="Pathogen Informatics"/>
        </authorList>
    </citation>
    <scope>NUCLEOTIDE SEQUENCE [LARGE SCALE GENOMIC DNA]</scope>
    <source>
        <strain evidence="10 11">2789STDY5834928</strain>
    </source>
</reference>
<evidence type="ECO:0000256" key="9">
    <source>
        <dbReference type="PIRSR" id="PIRSR600715-1"/>
    </source>
</evidence>
<keyword evidence="7" id="KW-1003">Cell membrane</keyword>
<comment type="subcellular location">
    <subcellularLocation>
        <location evidence="7">Cell membrane</location>
        <topology evidence="7">Multi-pass membrane protein</topology>
    </subcellularLocation>
    <subcellularLocation>
        <location evidence="1">Membrane</location>
        <topology evidence="1">Multi-pass membrane protein</topology>
    </subcellularLocation>
</comment>
<comment type="similarity">
    <text evidence="2 7">Belongs to the glycosyltransferase 4 family. MraY subfamily.</text>
</comment>
<evidence type="ECO:0000313" key="11">
    <source>
        <dbReference type="Proteomes" id="UP000095662"/>
    </source>
</evidence>
<dbReference type="GO" id="GO:0005886">
    <property type="term" value="C:plasma membrane"/>
    <property type="evidence" value="ECO:0007669"/>
    <property type="project" value="UniProtKB-SubCell"/>
</dbReference>
<keyword evidence="7" id="KW-0131">Cell cycle</keyword>
<dbReference type="InterPro" id="IPR000715">
    <property type="entry name" value="Glycosyl_transferase_4"/>
</dbReference>
<dbReference type="HAMAP" id="MF_00038">
    <property type="entry name" value="MraY"/>
    <property type="match status" value="1"/>
</dbReference>
<evidence type="ECO:0000313" key="10">
    <source>
        <dbReference type="EMBL" id="CUQ89969.1"/>
    </source>
</evidence>
<dbReference type="GO" id="GO:0008963">
    <property type="term" value="F:phospho-N-acetylmuramoyl-pentapeptide-transferase activity"/>
    <property type="evidence" value="ECO:0007669"/>
    <property type="project" value="UniProtKB-UniRule"/>
</dbReference>
<keyword evidence="7" id="KW-0133">Cell shape</keyword>
<feature type="transmembrane region" description="Helical" evidence="7">
    <location>
        <begin position="217"/>
        <end position="235"/>
    </location>
</feature>
<keyword evidence="3 7" id="KW-0808">Transferase</keyword>
<feature type="transmembrane region" description="Helical" evidence="7">
    <location>
        <begin position="90"/>
        <end position="109"/>
    </location>
</feature>
<keyword evidence="7 9" id="KW-0479">Metal-binding</keyword>
<dbReference type="InterPro" id="IPR018480">
    <property type="entry name" value="PNAcMuramoyl-5peptid_Trfase_CS"/>
</dbReference>
<dbReference type="Pfam" id="PF00953">
    <property type="entry name" value="Glycos_transf_4"/>
    <property type="match status" value="1"/>
</dbReference>
<feature type="transmembrane region" description="Helical" evidence="7">
    <location>
        <begin position="191"/>
        <end position="211"/>
    </location>
</feature>
<organism evidence="10 11">
    <name type="scientific">[Eubacterium] siraeum</name>
    <dbReference type="NCBI Taxonomy" id="39492"/>
    <lineage>
        <taxon>Bacteria</taxon>
        <taxon>Bacillati</taxon>
        <taxon>Bacillota</taxon>
        <taxon>Clostridia</taxon>
        <taxon>Eubacteriales</taxon>
        <taxon>Oscillospiraceae</taxon>
        <taxon>Oscillospiraceae incertae sedis</taxon>
    </lineage>
</organism>
<comment type="pathway">
    <text evidence="7">Cell wall biogenesis; peptidoglycan biosynthesis.</text>
</comment>
<dbReference type="NCBIfam" id="TIGR00445">
    <property type="entry name" value="mraY"/>
    <property type="match status" value="1"/>
</dbReference>
<accession>A0A174ZYW5</accession>
<evidence type="ECO:0000256" key="7">
    <source>
        <dbReference type="HAMAP-Rule" id="MF_00038"/>
    </source>
</evidence>
<keyword evidence="7" id="KW-0573">Peptidoglycan synthesis</keyword>
<dbReference type="GO" id="GO:0046872">
    <property type="term" value="F:metal ion binding"/>
    <property type="evidence" value="ECO:0007669"/>
    <property type="project" value="UniProtKB-KW"/>
</dbReference>
<evidence type="ECO:0000256" key="2">
    <source>
        <dbReference type="ARBA" id="ARBA00005583"/>
    </source>
</evidence>
<keyword evidence="7" id="KW-0961">Cell wall biogenesis/degradation</keyword>
<dbReference type="PANTHER" id="PTHR22926">
    <property type="entry name" value="PHOSPHO-N-ACETYLMURAMOYL-PENTAPEPTIDE-TRANSFERASE"/>
    <property type="match status" value="1"/>
</dbReference>
<dbReference type="EC" id="2.7.8.13" evidence="7 8"/>
<protein>
    <recommendedName>
        <fullName evidence="7 8">Phospho-N-acetylmuramoyl-pentapeptide-transferase</fullName>
        <ecNumber evidence="7 8">2.7.8.13</ecNumber>
    </recommendedName>
    <alternativeName>
        <fullName evidence="7">UDP-MurNAc-pentapeptide phosphotransferase</fullName>
    </alternativeName>
</protein>
<dbReference type="Proteomes" id="UP000095662">
    <property type="component" value="Unassembled WGS sequence"/>
</dbReference>
<feature type="binding site" evidence="9">
    <location>
        <position position="183"/>
    </location>
    <ligand>
        <name>Mg(2+)</name>
        <dbReference type="ChEBI" id="CHEBI:18420"/>
    </ligand>
</feature>
<dbReference type="Pfam" id="PF10555">
    <property type="entry name" value="MraY_sig1"/>
    <property type="match status" value="1"/>
</dbReference>
<dbReference type="PROSITE" id="PS01347">
    <property type="entry name" value="MRAY_1"/>
    <property type="match status" value="1"/>
</dbReference>
<dbReference type="CDD" id="cd06852">
    <property type="entry name" value="GT_MraY"/>
    <property type="match status" value="1"/>
</dbReference>
<dbReference type="AlphaFoldDB" id="A0A174ZYW5"/>
<dbReference type="STRING" id="39492.ERS852540_02027"/>
<keyword evidence="6 7" id="KW-0472">Membrane</keyword>
<evidence type="ECO:0000256" key="3">
    <source>
        <dbReference type="ARBA" id="ARBA00022679"/>
    </source>
</evidence>
<dbReference type="EMBL" id="CZBY01000018">
    <property type="protein sequence ID" value="CUQ89969.1"/>
    <property type="molecule type" value="Genomic_DNA"/>
</dbReference>
<dbReference type="PROSITE" id="PS01348">
    <property type="entry name" value="MRAY_2"/>
    <property type="match status" value="1"/>
</dbReference>
<evidence type="ECO:0000256" key="4">
    <source>
        <dbReference type="ARBA" id="ARBA00022692"/>
    </source>
</evidence>
<feature type="binding site" evidence="9">
    <location>
        <position position="243"/>
    </location>
    <ligand>
        <name>Mg(2+)</name>
        <dbReference type="ChEBI" id="CHEBI:18420"/>
    </ligand>
</feature>
<keyword evidence="7" id="KW-0132">Cell division</keyword>
<comment type="cofactor">
    <cofactor evidence="7 9">
        <name>Mg(2+)</name>
        <dbReference type="ChEBI" id="CHEBI:18420"/>
    </cofactor>
</comment>
<dbReference type="GO" id="GO:0051992">
    <property type="term" value="F:UDP-N-acetylmuramoyl-L-alanyl-D-glutamyl-meso-2,6-diaminopimelyl-D-alanyl-D-alanine:undecaprenyl-phosphate transferase activity"/>
    <property type="evidence" value="ECO:0007669"/>
    <property type="project" value="RHEA"/>
</dbReference>
<evidence type="ECO:0000256" key="6">
    <source>
        <dbReference type="ARBA" id="ARBA00023136"/>
    </source>
</evidence>
<dbReference type="InterPro" id="IPR003524">
    <property type="entry name" value="PNAcMuramoyl-5peptid_Trfase"/>
</dbReference>
<evidence type="ECO:0000256" key="8">
    <source>
        <dbReference type="NCBIfam" id="TIGR00445"/>
    </source>
</evidence>
<dbReference type="PANTHER" id="PTHR22926:SF5">
    <property type="entry name" value="PHOSPHO-N-ACETYLMURAMOYL-PENTAPEPTIDE-TRANSFERASE HOMOLOG"/>
    <property type="match status" value="1"/>
</dbReference>
<feature type="transmembrane region" description="Helical" evidence="7">
    <location>
        <begin position="129"/>
        <end position="145"/>
    </location>
</feature>
<evidence type="ECO:0000256" key="1">
    <source>
        <dbReference type="ARBA" id="ARBA00004141"/>
    </source>
</evidence>
<feature type="transmembrane region" description="Helical" evidence="7">
    <location>
        <begin position="315"/>
        <end position="336"/>
    </location>
</feature>
<dbReference type="GO" id="GO:0071555">
    <property type="term" value="P:cell wall organization"/>
    <property type="evidence" value="ECO:0007669"/>
    <property type="project" value="UniProtKB-KW"/>
</dbReference>
<dbReference type="GO" id="GO:0008360">
    <property type="term" value="P:regulation of cell shape"/>
    <property type="evidence" value="ECO:0007669"/>
    <property type="project" value="UniProtKB-KW"/>
</dbReference>
<name>A0A174ZYW5_9FIRM</name>
<dbReference type="OrthoDB" id="9805475at2"/>
<feature type="transmembrane region" description="Helical" evidence="7">
    <location>
        <begin position="247"/>
        <end position="275"/>
    </location>
</feature>